<dbReference type="Pfam" id="PF00415">
    <property type="entry name" value="RCC1"/>
    <property type="match status" value="2"/>
</dbReference>
<evidence type="ECO:0000256" key="1">
    <source>
        <dbReference type="ARBA" id="ARBA00022737"/>
    </source>
</evidence>
<evidence type="ECO:0000256" key="2">
    <source>
        <dbReference type="PROSITE-ProRule" id="PRU00235"/>
    </source>
</evidence>
<dbReference type="CDD" id="cd18186">
    <property type="entry name" value="BTB_POZ_ZBTB_KLHL-like"/>
    <property type="match status" value="1"/>
</dbReference>
<keyword evidence="1" id="KW-0677">Repeat</keyword>
<evidence type="ECO:0000259" key="4">
    <source>
        <dbReference type="PROSITE" id="PS50097"/>
    </source>
</evidence>
<dbReference type="PANTHER" id="PTHR22872">
    <property type="entry name" value="BTK-BINDING PROTEIN-RELATED"/>
    <property type="match status" value="1"/>
</dbReference>
<dbReference type="InterPro" id="IPR000408">
    <property type="entry name" value="Reg_chr_condens"/>
</dbReference>
<feature type="region of interest" description="Disordered" evidence="3">
    <location>
        <begin position="563"/>
        <end position="592"/>
    </location>
</feature>
<dbReference type="Proteomes" id="UP001146793">
    <property type="component" value="Unassembled WGS sequence"/>
</dbReference>
<dbReference type="AlphaFoldDB" id="A0AAV8AEC2"/>
<feature type="repeat" description="RCC1" evidence="2">
    <location>
        <begin position="245"/>
        <end position="296"/>
    </location>
</feature>
<comment type="caution">
    <text evidence="5">The sequence shown here is derived from an EMBL/GenBank/DDBJ whole genome shotgun (WGS) entry which is preliminary data.</text>
</comment>
<dbReference type="Gene3D" id="3.30.710.10">
    <property type="entry name" value="Potassium Channel Kv1.1, Chain A"/>
    <property type="match status" value="1"/>
</dbReference>
<dbReference type="InterPro" id="IPR051625">
    <property type="entry name" value="Signaling_Regulatory_Domain"/>
</dbReference>
<dbReference type="InterPro" id="IPR009091">
    <property type="entry name" value="RCC1/BLIP-II"/>
</dbReference>
<dbReference type="Pfam" id="PF00651">
    <property type="entry name" value="BTB"/>
    <property type="match status" value="1"/>
</dbReference>
<dbReference type="InterPro" id="IPR000210">
    <property type="entry name" value="BTB/POZ_dom"/>
</dbReference>
<accession>A0AAV8AEC2</accession>
<feature type="domain" description="BTB" evidence="4">
    <location>
        <begin position="595"/>
        <end position="655"/>
    </location>
</feature>
<sequence>MQQLDKQQNSKKVQSKIFISGRYSDLSYLLNLKDEKNRHLPYLTCISKIDNQRKIKKILINGANRDLITWSSDFNCLVWKGKNKLELYFKTVLTAFEIQINLVLKNGEIKDIQCGSENFLILTKSGKVFSLSSYKTNTYPKMQKLRLNSIPLEDPKESTWEKLRPVPFFNDPENSRTVIKIVMCTLTNYFLCDGNVLYANGVNTHGQLGDGTTRSKRHPILISNNVKNVFSGSFSNNFFFTTLNNELFGCGKNYEGNLGFGNFKSSSTPQKIPDWAGDDILDIYCGAEASFLITNKGEIYGCGARRFNGIGTNKSKFTKIKKLRSKKVLRVRGGGLITFAFTNDNQLFCWGEENKFRLKDQYQEYEERRSWWYKPRQINLPPICGSILDLEISCGFSSSILYPFLKDESKTLKEDFKNLYETKIFYDSNLICLNSNKNGNGNENENFSIPIHKILLELRTNLKIEELQKIISKNNYSKKEIDLFLKWVYFDKLSKTNEIKDIFNSCNINYPPVKNSLDNDLLKLFKDEDSKDFHIIVDTDINPKERYGDEDDDLIILNKKQLKRNRRKNRKKKRKQKAKRKKRQQNNNYNNNRFQNVKVHKFILFTRSGLYRFMFNNLNKEEKSINQIQDYTGKSKQSLQILIKYLYTNKIELINQNINQKTVINELEDAIDYYQLNKNSNLNEQLNTLLFKENI</sequence>
<evidence type="ECO:0000313" key="6">
    <source>
        <dbReference type="Proteomes" id="UP001146793"/>
    </source>
</evidence>
<name>A0AAV8AEC2_9EUKA</name>
<dbReference type="EMBL" id="JANTQA010000008">
    <property type="protein sequence ID" value="KAJ3451761.1"/>
    <property type="molecule type" value="Genomic_DNA"/>
</dbReference>
<gene>
    <name evidence="5" type="ORF">M0812_03515</name>
</gene>
<dbReference type="SUPFAM" id="SSF54695">
    <property type="entry name" value="POZ domain"/>
    <property type="match status" value="1"/>
</dbReference>
<dbReference type="PROSITE" id="PS50012">
    <property type="entry name" value="RCC1_3"/>
    <property type="match status" value="1"/>
</dbReference>
<reference evidence="5" key="1">
    <citation type="submission" date="2022-08" db="EMBL/GenBank/DDBJ databases">
        <title>Novel sulphate-reducing endosymbionts in the free-living metamonad Anaeramoeba.</title>
        <authorList>
            <person name="Jerlstrom-Hultqvist J."/>
            <person name="Cepicka I."/>
            <person name="Gallot-Lavallee L."/>
            <person name="Salas-Leiva D."/>
            <person name="Curtis B.A."/>
            <person name="Zahonova K."/>
            <person name="Pipaliya S."/>
            <person name="Dacks J."/>
            <person name="Roger A.J."/>
        </authorList>
    </citation>
    <scope>NUCLEOTIDE SEQUENCE</scope>
    <source>
        <strain evidence="5">Busselton2</strain>
    </source>
</reference>
<evidence type="ECO:0000313" key="5">
    <source>
        <dbReference type="EMBL" id="KAJ3451761.1"/>
    </source>
</evidence>
<dbReference type="PROSITE" id="PS50097">
    <property type="entry name" value="BTB"/>
    <property type="match status" value="1"/>
</dbReference>
<evidence type="ECO:0000256" key="3">
    <source>
        <dbReference type="SAM" id="MobiDB-lite"/>
    </source>
</evidence>
<dbReference type="Gene3D" id="2.130.10.30">
    <property type="entry name" value="Regulator of chromosome condensation 1/beta-lactamase-inhibitor protein II"/>
    <property type="match status" value="1"/>
</dbReference>
<dbReference type="SUPFAM" id="SSF50985">
    <property type="entry name" value="RCC1/BLIP-II"/>
    <property type="match status" value="1"/>
</dbReference>
<dbReference type="PANTHER" id="PTHR22872:SF2">
    <property type="entry name" value="INHIBITOR OF BRUTON TYROSINE KINASE"/>
    <property type="match status" value="1"/>
</dbReference>
<feature type="compositionally biased region" description="Basic residues" evidence="3">
    <location>
        <begin position="563"/>
        <end position="584"/>
    </location>
</feature>
<proteinExistence type="predicted"/>
<dbReference type="InterPro" id="IPR011333">
    <property type="entry name" value="SKP1/BTB/POZ_sf"/>
</dbReference>
<organism evidence="5 6">
    <name type="scientific">Anaeramoeba flamelloides</name>
    <dbReference type="NCBI Taxonomy" id="1746091"/>
    <lineage>
        <taxon>Eukaryota</taxon>
        <taxon>Metamonada</taxon>
        <taxon>Anaeramoebidae</taxon>
        <taxon>Anaeramoeba</taxon>
    </lineage>
</organism>
<protein>
    <submittedName>
        <fullName evidence="5">Regulator of chromosome condensation</fullName>
    </submittedName>
</protein>